<evidence type="ECO:0000313" key="1">
    <source>
        <dbReference type="EMBL" id="KAG8189345.1"/>
    </source>
</evidence>
<dbReference type="EMBL" id="JAFNEN010000217">
    <property type="protein sequence ID" value="KAG8189345.1"/>
    <property type="molecule type" value="Genomic_DNA"/>
</dbReference>
<accession>A0AAV6UXZ3</accession>
<dbReference type="Proteomes" id="UP000827092">
    <property type="component" value="Unassembled WGS sequence"/>
</dbReference>
<name>A0AAV6UXZ3_9ARAC</name>
<organism evidence="1 2">
    <name type="scientific">Oedothorax gibbosus</name>
    <dbReference type="NCBI Taxonomy" id="931172"/>
    <lineage>
        <taxon>Eukaryota</taxon>
        <taxon>Metazoa</taxon>
        <taxon>Ecdysozoa</taxon>
        <taxon>Arthropoda</taxon>
        <taxon>Chelicerata</taxon>
        <taxon>Arachnida</taxon>
        <taxon>Araneae</taxon>
        <taxon>Araneomorphae</taxon>
        <taxon>Entelegynae</taxon>
        <taxon>Araneoidea</taxon>
        <taxon>Linyphiidae</taxon>
        <taxon>Erigoninae</taxon>
        <taxon>Oedothorax</taxon>
    </lineage>
</organism>
<dbReference type="AlphaFoldDB" id="A0AAV6UXZ3"/>
<keyword evidence="2" id="KW-1185">Reference proteome</keyword>
<protein>
    <submittedName>
        <fullName evidence="1">Uncharacterized protein</fullName>
    </submittedName>
</protein>
<gene>
    <name evidence="1" type="ORF">JTE90_021850</name>
</gene>
<comment type="caution">
    <text evidence="1">The sequence shown here is derived from an EMBL/GenBank/DDBJ whole genome shotgun (WGS) entry which is preliminary data.</text>
</comment>
<proteinExistence type="predicted"/>
<evidence type="ECO:0000313" key="2">
    <source>
        <dbReference type="Proteomes" id="UP000827092"/>
    </source>
</evidence>
<sequence>MGEFFCTLSFLYGLQKNRRIELWQLVDAKQIKEAMVTIALSPRVAKAVSGSRFIHMCQPPQDWSRLLYPKAWNIVVESNRKGKGRDAPELCPRADSSQCRVLLHKDSNF</sequence>
<reference evidence="1 2" key="1">
    <citation type="journal article" date="2022" name="Nat. Ecol. Evol.">
        <title>A masculinizing supergene underlies an exaggerated male reproductive morph in a spider.</title>
        <authorList>
            <person name="Hendrickx F."/>
            <person name="De Corte Z."/>
            <person name="Sonet G."/>
            <person name="Van Belleghem S.M."/>
            <person name="Kostlbacher S."/>
            <person name="Vangestel C."/>
        </authorList>
    </citation>
    <scope>NUCLEOTIDE SEQUENCE [LARGE SCALE GENOMIC DNA]</scope>
    <source>
        <strain evidence="1">W744_W776</strain>
    </source>
</reference>